<comment type="caution">
    <text evidence="7">The sequence shown here is derived from an EMBL/GenBank/DDBJ whole genome shotgun (WGS) entry which is preliminary data.</text>
</comment>
<dbReference type="InterPro" id="IPR002937">
    <property type="entry name" value="Amino_oxidase"/>
</dbReference>
<dbReference type="AlphaFoldDB" id="A0A853ITD4"/>
<evidence type="ECO:0000256" key="2">
    <source>
        <dbReference type="ARBA" id="ARBA00022729"/>
    </source>
</evidence>
<sequence>MMALHGVPRPAATLMRWVLGRRLQRRADVTLAEALAHVRDPQLRAILAARGGDYGLPPSHAPLVLHALVMGSYAEGGAGYPIGGPARLAESLAAGVWNAGGELRTGARVAQLLVEDGRAVGVRLADGREERAPHIVSAMGALNTIAALPDGVAADWRASIRRHEPSCAYMMLYLGFSGTADELRALGFDGANHWIYDGHATGAAPDPEALIWRNPTDEDAGALYVSFSGLNDPEHAQAPTAEVLALCDWEVFAAWQDSRLGHRPEDYEATKGWIEDQLLTQFKRLFPTLAQRVAYHELSTPLSQAAYALAPEGAMYGLATTPERLLDPRCMCAPPCPACCWRGRTWPRSASKAPPWAG</sequence>
<dbReference type="EMBL" id="JACCKX010000001">
    <property type="protein sequence ID" value="NZA00941.1"/>
    <property type="molecule type" value="Genomic_DNA"/>
</dbReference>
<keyword evidence="8" id="KW-1185">Reference proteome</keyword>
<evidence type="ECO:0000256" key="1">
    <source>
        <dbReference type="ARBA" id="ARBA00022630"/>
    </source>
</evidence>
<dbReference type="InterPro" id="IPR036188">
    <property type="entry name" value="FAD/NAD-bd_sf"/>
</dbReference>
<reference evidence="7 8" key="1">
    <citation type="submission" date="2020-07" db="EMBL/GenBank/DDBJ databases">
        <authorList>
            <person name="Maaloum M."/>
        </authorList>
    </citation>
    <scope>NUCLEOTIDE SEQUENCE [LARGE SCALE GENOMIC DNA]</scope>
    <source>
        <strain evidence="7 8">GCS-AN-3</strain>
    </source>
</reference>
<name>A0A853ITD4_9BURK</name>
<dbReference type="SUPFAM" id="SSF51905">
    <property type="entry name" value="FAD/NAD(P)-binding domain"/>
    <property type="match status" value="1"/>
</dbReference>
<dbReference type="Gene3D" id="3.50.50.60">
    <property type="entry name" value="FAD/NAD(P)-binding domain"/>
    <property type="match status" value="1"/>
</dbReference>
<evidence type="ECO:0000313" key="8">
    <source>
        <dbReference type="Proteomes" id="UP000589716"/>
    </source>
</evidence>
<evidence type="ECO:0000256" key="5">
    <source>
        <dbReference type="ARBA" id="ARBA00023027"/>
    </source>
</evidence>
<protein>
    <submittedName>
        <fullName evidence="7">NAD(P)/FAD-dependent oxidoreductase</fullName>
    </submittedName>
</protein>
<organism evidence="7 8">
    <name type="scientific">Ottowia beijingensis</name>
    <dbReference type="NCBI Taxonomy" id="1207057"/>
    <lineage>
        <taxon>Bacteria</taxon>
        <taxon>Pseudomonadati</taxon>
        <taxon>Pseudomonadota</taxon>
        <taxon>Betaproteobacteria</taxon>
        <taxon>Burkholderiales</taxon>
        <taxon>Comamonadaceae</taxon>
        <taxon>Ottowia</taxon>
    </lineage>
</organism>
<evidence type="ECO:0000313" key="7">
    <source>
        <dbReference type="EMBL" id="NZA00941.1"/>
    </source>
</evidence>
<evidence type="ECO:0000256" key="4">
    <source>
        <dbReference type="ARBA" id="ARBA00022857"/>
    </source>
</evidence>
<dbReference type="PANTHER" id="PTHR46091">
    <property type="entry name" value="BLR7054 PROTEIN"/>
    <property type="match status" value="1"/>
</dbReference>
<dbReference type="Pfam" id="PF01593">
    <property type="entry name" value="Amino_oxidase"/>
    <property type="match status" value="1"/>
</dbReference>
<dbReference type="GO" id="GO:0016491">
    <property type="term" value="F:oxidoreductase activity"/>
    <property type="evidence" value="ECO:0007669"/>
    <property type="project" value="InterPro"/>
</dbReference>
<proteinExistence type="predicted"/>
<dbReference type="InterPro" id="IPR052206">
    <property type="entry name" value="Retinol_saturase"/>
</dbReference>
<keyword evidence="3" id="KW-0274">FAD</keyword>
<keyword evidence="4" id="KW-0521">NADP</keyword>
<dbReference type="PANTHER" id="PTHR46091:SF3">
    <property type="entry name" value="AMINE OXIDASE DOMAIN-CONTAINING PROTEIN"/>
    <property type="match status" value="1"/>
</dbReference>
<feature type="domain" description="Amine oxidase" evidence="6">
    <location>
        <begin position="32"/>
        <end position="140"/>
    </location>
</feature>
<gene>
    <name evidence="7" type="ORF">H0I39_02600</name>
</gene>
<evidence type="ECO:0000259" key="6">
    <source>
        <dbReference type="Pfam" id="PF01593"/>
    </source>
</evidence>
<keyword evidence="1" id="KW-0285">Flavoprotein</keyword>
<dbReference type="Proteomes" id="UP000589716">
    <property type="component" value="Unassembled WGS sequence"/>
</dbReference>
<evidence type="ECO:0000256" key="3">
    <source>
        <dbReference type="ARBA" id="ARBA00022827"/>
    </source>
</evidence>
<dbReference type="RefSeq" id="WP_180549468.1">
    <property type="nucleotide sequence ID" value="NZ_JACCKX010000001.1"/>
</dbReference>
<accession>A0A853ITD4</accession>
<keyword evidence="5" id="KW-0520">NAD</keyword>
<keyword evidence="2" id="KW-0732">Signal</keyword>